<protein>
    <submittedName>
        <fullName evidence="3">Tudor domain-containing protein</fullName>
    </submittedName>
</protein>
<dbReference type="Proteomes" id="UP000050761">
    <property type="component" value="Unassembled WGS sequence"/>
</dbReference>
<dbReference type="AlphaFoldDB" id="A0A183G664"/>
<reference evidence="3" key="2">
    <citation type="submission" date="2019-09" db="UniProtKB">
        <authorList>
            <consortium name="WormBaseParasite"/>
        </authorList>
    </citation>
    <scope>IDENTIFICATION</scope>
</reference>
<evidence type="ECO:0000313" key="3">
    <source>
        <dbReference type="WBParaSite" id="HPBE_0001717001-mRNA-1"/>
    </source>
</evidence>
<dbReference type="EMBL" id="UZAH01029835">
    <property type="protein sequence ID" value="VDP08130.1"/>
    <property type="molecule type" value="Genomic_DNA"/>
</dbReference>
<dbReference type="WBParaSite" id="HPBE_0001717001-mRNA-1">
    <property type="protein sequence ID" value="HPBE_0001717001-mRNA-1"/>
    <property type="gene ID" value="HPBE_0001717001"/>
</dbReference>
<accession>A0A3P8AUZ1</accession>
<gene>
    <name evidence="1" type="ORF">HPBE_LOCUS17169</name>
</gene>
<reference evidence="1 2" key="1">
    <citation type="submission" date="2018-11" db="EMBL/GenBank/DDBJ databases">
        <authorList>
            <consortium name="Pathogen Informatics"/>
        </authorList>
    </citation>
    <scope>NUCLEOTIDE SEQUENCE [LARGE SCALE GENOMIC DNA]</scope>
</reference>
<sequence length="77" mass="8674">MRVAFSEDGVHYGEVMRFRILKYTPAICVTRPIAESTMAAVPVFRSAYVPIKVISDYDGVSRLYFCCLLIKQAPKLA</sequence>
<name>A0A183G664_HELPZ</name>
<evidence type="ECO:0000313" key="2">
    <source>
        <dbReference type="Proteomes" id="UP000050761"/>
    </source>
</evidence>
<proteinExistence type="predicted"/>
<keyword evidence="2" id="KW-1185">Reference proteome</keyword>
<evidence type="ECO:0000313" key="1">
    <source>
        <dbReference type="EMBL" id="VDP08130.1"/>
    </source>
</evidence>
<organism evidence="2 3">
    <name type="scientific">Heligmosomoides polygyrus</name>
    <name type="common">Parasitic roundworm</name>
    <dbReference type="NCBI Taxonomy" id="6339"/>
    <lineage>
        <taxon>Eukaryota</taxon>
        <taxon>Metazoa</taxon>
        <taxon>Ecdysozoa</taxon>
        <taxon>Nematoda</taxon>
        <taxon>Chromadorea</taxon>
        <taxon>Rhabditida</taxon>
        <taxon>Rhabditina</taxon>
        <taxon>Rhabditomorpha</taxon>
        <taxon>Strongyloidea</taxon>
        <taxon>Heligmosomidae</taxon>
        <taxon>Heligmosomoides</taxon>
    </lineage>
</organism>
<accession>A0A183G664</accession>